<keyword evidence="3" id="KW-1185">Reference proteome</keyword>
<reference evidence="2" key="1">
    <citation type="submission" date="2021-01" db="EMBL/GenBank/DDBJ databases">
        <title>Genome sequence of strain Noviherbaspirillum sp. DKR-6.</title>
        <authorList>
            <person name="Chaudhary D.K."/>
        </authorList>
    </citation>
    <scope>NUCLEOTIDE SEQUENCE</scope>
    <source>
        <strain evidence="2">DKR-6</strain>
    </source>
</reference>
<dbReference type="PANTHER" id="PTHR42681:SF6">
    <property type="entry name" value="BLL0263 PROTEIN"/>
    <property type="match status" value="1"/>
</dbReference>
<dbReference type="InterPro" id="IPR016035">
    <property type="entry name" value="Acyl_Trfase/lysoPLipase"/>
</dbReference>
<accession>A0A934W609</accession>
<comment type="caution">
    <text evidence="2">The sequence shown here is derived from an EMBL/GenBank/DDBJ whole genome shotgun (WGS) entry which is preliminary data.</text>
</comment>
<evidence type="ECO:0000313" key="3">
    <source>
        <dbReference type="Proteomes" id="UP000622890"/>
    </source>
</evidence>
<evidence type="ECO:0000313" key="2">
    <source>
        <dbReference type="EMBL" id="MBK4735627.1"/>
    </source>
</evidence>
<dbReference type="Proteomes" id="UP000622890">
    <property type="component" value="Unassembled WGS sequence"/>
</dbReference>
<dbReference type="SMART" id="SM00827">
    <property type="entry name" value="PKS_AT"/>
    <property type="match status" value="1"/>
</dbReference>
<dbReference type="RefSeq" id="WP_200592409.1">
    <property type="nucleotide sequence ID" value="NZ_JAEPBG010000005.1"/>
</dbReference>
<dbReference type="SUPFAM" id="SSF55048">
    <property type="entry name" value="Probable ACP-binding domain of malonyl-CoA ACP transacylase"/>
    <property type="match status" value="1"/>
</dbReference>
<evidence type="ECO:0000259" key="1">
    <source>
        <dbReference type="SMART" id="SM00827"/>
    </source>
</evidence>
<dbReference type="GO" id="GO:0004314">
    <property type="term" value="F:[acyl-carrier-protein] S-malonyltransferase activity"/>
    <property type="evidence" value="ECO:0007669"/>
    <property type="project" value="TreeGrafter"/>
</dbReference>
<keyword evidence="2" id="KW-0808">Transferase</keyword>
<organism evidence="2 3">
    <name type="scientific">Noviherbaspirillum pedocola</name>
    <dbReference type="NCBI Taxonomy" id="2801341"/>
    <lineage>
        <taxon>Bacteria</taxon>
        <taxon>Pseudomonadati</taxon>
        <taxon>Pseudomonadota</taxon>
        <taxon>Betaproteobacteria</taxon>
        <taxon>Burkholderiales</taxon>
        <taxon>Oxalobacteraceae</taxon>
        <taxon>Noviherbaspirillum</taxon>
    </lineage>
</organism>
<dbReference type="SUPFAM" id="SSF52151">
    <property type="entry name" value="FabD/lysophospholipase-like"/>
    <property type="match status" value="1"/>
</dbReference>
<dbReference type="PANTHER" id="PTHR42681">
    <property type="entry name" value="MALONYL-COA-ACYL CARRIER PROTEIN TRANSACYLASE, MITOCHONDRIAL"/>
    <property type="match status" value="1"/>
</dbReference>
<dbReference type="GO" id="GO:0006633">
    <property type="term" value="P:fatty acid biosynthetic process"/>
    <property type="evidence" value="ECO:0007669"/>
    <property type="project" value="TreeGrafter"/>
</dbReference>
<dbReference type="InterPro" id="IPR014043">
    <property type="entry name" value="Acyl_transferase_dom"/>
</dbReference>
<dbReference type="GO" id="GO:0005829">
    <property type="term" value="C:cytosol"/>
    <property type="evidence" value="ECO:0007669"/>
    <property type="project" value="TreeGrafter"/>
</dbReference>
<keyword evidence="2" id="KW-0012">Acyltransferase</keyword>
<name>A0A934W609_9BURK</name>
<gene>
    <name evidence="2" type="ORF">JJB74_13470</name>
</gene>
<feature type="domain" description="Malonyl-CoA:ACP transacylase (MAT)" evidence="1">
    <location>
        <begin position="8"/>
        <end position="299"/>
    </location>
</feature>
<proteinExistence type="predicted"/>
<dbReference type="EMBL" id="JAEPBG010000005">
    <property type="protein sequence ID" value="MBK4735627.1"/>
    <property type="molecule type" value="Genomic_DNA"/>
</dbReference>
<sequence length="304" mass="31093">MSARIALLCPGQGAQHADMFSILGGAASDAHGLGDVLGMAPSKAVADPVVLFSNRHAQPLLVAATLAAWERVADAMPLPVVAAGYSIGELSAHAVAGAIEGHAALALAARRAALMDAAIDPGAPQALMAVTGLRMAALLPLLEAHGLFPAIVNGDDAAIVGGRRRDLAAVQSALASTHAHVTPLPVEVASHTPLLRPAADAFRDALDGIAFGQWRFPVLAGIDASPVASADAARAALARQLAETIRWVDCMDALAESGIAAAIELGPGAGLARMFAARHPEIACRSIADFRTLDGLLSWLERQL</sequence>
<dbReference type="InterPro" id="IPR001227">
    <property type="entry name" value="Ac_transferase_dom_sf"/>
</dbReference>
<dbReference type="Pfam" id="PF00698">
    <property type="entry name" value="Acyl_transf_1"/>
    <property type="match status" value="1"/>
</dbReference>
<dbReference type="InterPro" id="IPR050858">
    <property type="entry name" value="Mal-CoA-ACP_Trans/PKS_FabD"/>
</dbReference>
<protein>
    <submittedName>
        <fullName evidence="2">Acyltransferase domain-containing protein</fullName>
    </submittedName>
</protein>
<dbReference type="Gene3D" id="3.30.70.250">
    <property type="entry name" value="Malonyl-CoA ACP transacylase, ACP-binding"/>
    <property type="match status" value="1"/>
</dbReference>
<dbReference type="AlphaFoldDB" id="A0A934W609"/>
<dbReference type="InterPro" id="IPR016036">
    <property type="entry name" value="Malonyl_transacylase_ACP-bd"/>
</dbReference>
<dbReference type="Gene3D" id="3.40.366.10">
    <property type="entry name" value="Malonyl-Coenzyme A Acyl Carrier Protein, domain 2"/>
    <property type="match status" value="1"/>
</dbReference>